<keyword evidence="3" id="KW-1185">Reference proteome</keyword>
<dbReference type="RefSeq" id="WP_160903439.1">
    <property type="nucleotide sequence ID" value="NZ_CP102850.1"/>
</dbReference>
<dbReference type="Proteomes" id="UP000475545">
    <property type="component" value="Unassembled WGS sequence"/>
</dbReference>
<organism evidence="2 3">
    <name type="scientific">Gordonia mangrovi</name>
    <dbReference type="NCBI Taxonomy" id="2665643"/>
    <lineage>
        <taxon>Bacteria</taxon>
        <taxon>Bacillati</taxon>
        <taxon>Actinomycetota</taxon>
        <taxon>Actinomycetes</taxon>
        <taxon>Mycobacteriales</taxon>
        <taxon>Gordoniaceae</taxon>
        <taxon>Gordonia</taxon>
    </lineage>
</organism>
<evidence type="ECO:0000313" key="3">
    <source>
        <dbReference type="Proteomes" id="UP000475545"/>
    </source>
</evidence>
<feature type="region of interest" description="Disordered" evidence="1">
    <location>
        <begin position="379"/>
        <end position="402"/>
    </location>
</feature>
<gene>
    <name evidence="2" type="ORF">GIY30_18060</name>
</gene>
<dbReference type="EMBL" id="WMBR01000005">
    <property type="protein sequence ID" value="MXP23244.1"/>
    <property type="molecule type" value="Genomic_DNA"/>
</dbReference>
<name>A0A6L7GT87_9ACTN</name>
<evidence type="ECO:0000313" key="2">
    <source>
        <dbReference type="EMBL" id="MXP23244.1"/>
    </source>
</evidence>
<accession>A0A6L7GT87</accession>
<reference evidence="2 3" key="1">
    <citation type="submission" date="2019-11" db="EMBL/GenBank/DDBJ databases">
        <title>Gordonia sp. nov., a novel actinobacterium isolated from mangrove soil in Hainan.</title>
        <authorList>
            <person name="Huang X."/>
            <person name="Xie Y."/>
            <person name="Chu X."/>
            <person name="Xiao K."/>
        </authorList>
    </citation>
    <scope>NUCLEOTIDE SEQUENCE [LARGE SCALE GENOMIC DNA]</scope>
    <source>
        <strain evidence="2 3">HNM0687</strain>
    </source>
</reference>
<sequence length="446" mass="47987">MTTTHAHVVSVLDEPAAQGPRASIAHELDGHIDEHVRARFLTPDDADWTNDGAANWLPGHVSGLTYSHAPGGDHLVLHNRGVSDLGVLSVPERPGISDNVFTHLPAGCSVDVPAADSHVLQTARIDGRPVLVGQILEGRDAHTGEPQMLLDGPNPGEVDWDQRDPDARFWRPGDVDFGVPASPSFVFLDPLEHGVHHTRIDSEVTIHNRSDGPVAVLTVGAEGPLDLVVAESGESVPVPPGDQVCYVQAPRIDGSPTILGVMWFAGGQLMPSSLPIPDRRDHLDRHYLTPWSADWDCGYPQQNHLDAEADGVTYQYRAGAETLTIRNTGEESIAVIYNLGSDRAVAEIAPRGKRTFPVRSDADTGQVFSVVGVRRGGTPGRAASVDSAGGLVPGTSGRPGTPTNYGSVVVMLGTVVYSAIPKKNLYLAWSDRPWSGRRRRHRRSHR</sequence>
<evidence type="ECO:0000256" key="1">
    <source>
        <dbReference type="SAM" id="MobiDB-lite"/>
    </source>
</evidence>
<proteinExistence type="predicted"/>
<comment type="caution">
    <text evidence="2">The sequence shown here is derived from an EMBL/GenBank/DDBJ whole genome shotgun (WGS) entry which is preliminary data.</text>
</comment>
<dbReference type="AlphaFoldDB" id="A0A6L7GT87"/>
<protein>
    <submittedName>
        <fullName evidence="2">Uncharacterized protein</fullName>
    </submittedName>
</protein>